<keyword evidence="7 9" id="KW-0564">Palmitate</keyword>
<dbReference type="PANTHER" id="PTHR30203">
    <property type="entry name" value="OUTER MEMBRANE CATION EFFLUX PROTEIN"/>
    <property type="match status" value="1"/>
</dbReference>
<evidence type="ECO:0000256" key="4">
    <source>
        <dbReference type="ARBA" id="ARBA00022692"/>
    </source>
</evidence>
<dbReference type="EMBL" id="BAABBF010000001">
    <property type="protein sequence ID" value="GAA3697785.1"/>
    <property type="molecule type" value="Genomic_DNA"/>
</dbReference>
<dbReference type="PROSITE" id="PS51257">
    <property type="entry name" value="PROKAR_LIPOPROTEIN"/>
    <property type="match status" value="1"/>
</dbReference>
<name>A0ABP7CX17_9SPHN</name>
<feature type="signal peptide" evidence="9">
    <location>
        <begin position="1"/>
        <end position="21"/>
    </location>
</feature>
<feature type="chain" id="PRO_5044951726" evidence="9">
    <location>
        <begin position="22"/>
        <end position="470"/>
    </location>
</feature>
<sequence>MTRAVLAAALMVAGCAAPATRQAVAPVAPAALGLTGQGLTGQGPQLAADWWRGFGDPQLDTLVADAVAGNPSLDSAIARVAQAQAVLSTRRADTGPQVTLDAQGQIARLSGRYTIPPPFAGSTRFIGTALGNLNWNLDLFGRQRAAIRAAEAQGAAAVLDLTAARLALSASVVSTYLDLVRAEAQGRIAERTIATRASSLRLIDVRIRNRLASELDRQSSVTLLAQAQQALVRARAAAVLAKNALAALAGRGVDYPATIRPTMLRLDAALPLPATVPADLLARRADIAAAQARIAAAAAGKQVAQRAYYPNINLAGLAGLQAVGIGNLLSLDAGSLGVGPAISLPLFDAGRRRADLAGASAALDLATADYNDRVVGAVREAADAIAQIGAAEADRVQQRAVVRGYAETNRLNAIRVASGLDSRLDLIDNDIRILAAEQADADLAADAAQARVRLVLALGGGFDASRDMNR</sequence>
<evidence type="ECO:0000256" key="5">
    <source>
        <dbReference type="ARBA" id="ARBA00022729"/>
    </source>
</evidence>
<keyword evidence="5 9" id="KW-0732">Signal</keyword>
<dbReference type="InterPro" id="IPR010131">
    <property type="entry name" value="MdtP/NodT-like"/>
</dbReference>
<evidence type="ECO:0000256" key="9">
    <source>
        <dbReference type="RuleBase" id="RU362097"/>
    </source>
</evidence>
<dbReference type="InterPro" id="IPR003423">
    <property type="entry name" value="OMP_efflux"/>
</dbReference>
<organism evidence="10 11">
    <name type="scientific">Sphingomonas cynarae</name>
    <dbReference type="NCBI Taxonomy" id="930197"/>
    <lineage>
        <taxon>Bacteria</taxon>
        <taxon>Pseudomonadati</taxon>
        <taxon>Pseudomonadota</taxon>
        <taxon>Alphaproteobacteria</taxon>
        <taxon>Sphingomonadales</taxon>
        <taxon>Sphingomonadaceae</taxon>
        <taxon>Sphingomonas</taxon>
    </lineage>
</organism>
<proteinExistence type="inferred from homology"/>
<evidence type="ECO:0000256" key="6">
    <source>
        <dbReference type="ARBA" id="ARBA00023136"/>
    </source>
</evidence>
<reference evidence="11" key="1">
    <citation type="journal article" date="2019" name="Int. J. Syst. Evol. Microbiol.">
        <title>The Global Catalogue of Microorganisms (GCM) 10K type strain sequencing project: providing services to taxonomists for standard genome sequencing and annotation.</title>
        <authorList>
            <consortium name="The Broad Institute Genomics Platform"/>
            <consortium name="The Broad Institute Genome Sequencing Center for Infectious Disease"/>
            <person name="Wu L."/>
            <person name="Ma J."/>
        </authorList>
    </citation>
    <scope>NUCLEOTIDE SEQUENCE [LARGE SCALE GENOMIC DNA]</scope>
    <source>
        <strain evidence="11">JCM 17498</strain>
    </source>
</reference>
<evidence type="ECO:0000256" key="8">
    <source>
        <dbReference type="ARBA" id="ARBA00023288"/>
    </source>
</evidence>
<comment type="similarity">
    <text evidence="2 9">Belongs to the outer membrane factor (OMF) (TC 1.B.17) family.</text>
</comment>
<dbReference type="PANTHER" id="PTHR30203:SF20">
    <property type="entry name" value="MULTIDRUG RESISTANCE OUTER MEMBRANE PROTEIN MDTP-RELATED"/>
    <property type="match status" value="1"/>
</dbReference>
<keyword evidence="6 9" id="KW-0472">Membrane</keyword>
<dbReference type="SUPFAM" id="SSF56954">
    <property type="entry name" value="Outer membrane efflux proteins (OEP)"/>
    <property type="match status" value="1"/>
</dbReference>
<evidence type="ECO:0000256" key="2">
    <source>
        <dbReference type="ARBA" id="ARBA00007613"/>
    </source>
</evidence>
<dbReference type="Proteomes" id="UP001500523">
    <property type="component" value="Unassembled WGS sequence"/>
</dbReference>
<comment type="subcellular location">
    <subcellularLocation>
        <location evidence="9">Cell membrane</location>
        <topology evidence="9">Lipid-anchor</topology>
    </subcellularLocation>
    <subcellularLocation>
        <location evidence="1">Membrane</location>
    </subcellularLocation>
</comment>
<evidence type="ECO:0000256" key="7">
    <source>
        <dbReference type="ARBA" id="ARBA00023139"/>
    </source>
</evidence>
<keyword evidence="8 9" id="KW-0449">Lipoprotein</keyword>
<evidence type="ECO:0000313" key="11">
    <source>
        <dbReference type="Proteomes" id="UP001500523"/>
    </source>
</evidence>
<accession>A0ABP7CX17</accession>
<evidence type="ECO:0000256" key="3">
    <source>
        <dbReference type="ARBA" id="ARBA00022452"/>
    </source>
</evidence>
<keyword evidence="4 9" id="KW-0812">Transmembrane</keyword>
<dbReference type="Pfam" id="PF02321">
    <property type="entry name" value="OEP"/>
    <property type="match status" value="2"/>
</dbReference>
<dbReference type="Gene3D" id="2.20.200.10">
    <property type="entry name" value="Outer membrane efflux proteins (OEP)"/>
    <property type="match status" value="1"/>
</dbReference>
<evidence type="ECO:0000256" key="1">
    <source>
        <dbReference type="ARBA" id="ARBA00004370"/>
    </source>
</evidence>
<keyword evidence="11" id="KW-1185">Reference proteome</keyword>
<dbReference type="RefSeq" id="WP_344691817.1">
    <property type="nucleotide sequence ID" value="NZ_BAABBF010000001.1"/>
</dbReference>
<keyword evidence="3 9" id="KW-1134">Transmembrane beta strand</keyword>
<comment type="caution">
    <text evidence="10">The sequence shown here is derived from an EMBL/GenBank/DDBJ whole genome shotgun (WGS) entry which is preliminary data.</text>
</comment>
<evidence type="ECO:0000313" key="10">
    <source>
        <dbReference type="EMBL" id="GAA3697785.1"/>
    </source>
</evidence>
<dbReference type="Gene3D" id="1.20.1600.10">
    <property type="entry name" value="Outer membrane efflux proteins (OEP)"/>
    <property type="match status" value="1"/>
</dbReference>
<gene>
    <name evidence="10" type="ORF">GCM10022268_05380</name>
</gene>
<dbReference type="NCBIfam" id="TIGR01845">
    <property type="entry name" value="outer_NodT"/>
    <property type="match status" value="1"/>
</dbReference>
<protein>
    <submittedName>
        <fullName evidence="10">Efflux transporter outer membrane subunit</fullName>
    </submittedName>
</protein>